<keyword evidence="3" id="KW-1003">Cell membrane</keyword>
<dbReference type="SMART" id="SM00499">
    <property type="entry name" value="AAI"/>
    <property type="match status" value="1"/>
</dbReference>
<feature type="domain" description="Bifunctional inhibitor/plant lipid transfer protein/seed storage helical" evidence="11">
    <location>
        <begin position="31"/>
        <end position="105"/>
    </location>
</feature>
<dbReference type="GO" id="GO:0008289">
    <property type="term" value="F:lipid binding"/>
    <property type="evidence" value="ECO:0007669"/>
    <property type="project" value="InterPro"/>
</dbReference>
<evidence type="ECO:0000256" key="4">
    <source>
        <dbReference type="ARBA" id="ARBA00022622"/>
    </source>
</evidence>
<dbReference type="OrthoDB" id="785217at2759"/>
<dbReference type="Proteomes" id="UP000813463">
    <property type="component" value="Chromosome 3"/>
</dbReference>
<evidence type="ECO:0000256" key="2">
    <source>
        <dbReference type="ARBA" id="ARBA00009748"/>
    </source>
</evidence>
<dbReference type="InterPro" id="IPR036312">
    <property type="entry name" value="Bifun_inhib/LTP/seed_sf"/>
</dbReference>
<evidence type="ECO:0000256" key="8">
    <source>
        <dbReference type="ARBA" id="ARBA00023288"/>
    </source>
</evidence>
<gene>
    <name evidence="13" type="primary">LOC110796403</name>
</gene>
<dbReference type="SUPFAM" id="SSF47699">
    <property type="entry name" value="Bifunctional inhibitor/lipid-transfer protein/seed storage 2S albumin"/>
    <property type="match status" value="1"/>
</dbReference>
<keyword evidence="8" id="KW-0449">Lipoprotein</keyword>
<dbReference type="RefSeq" id="XP_021857153.1">
    <property type="nucleotide sequence ID" value="XM_022001461.2"/>
</dbReference>
<dbReference type="AlphaFoldDB" id="A0A9R0K482"/>
<evidence type="ECO:0000313" key="12">
    <source>
        <dbReference type="Proteomes" id="UP000813463"/>
    </source>
</evidence>
<evidence type="ECO:0000256" key="1">
    <source>
        <dbReference type="ARBA" id="ARBA00004609"/>
    </source>
</evidence>
<dbReference type="InterPro" id="IPR043325">
    <property type="entry name" value="LTSS"/>
</dbReference>
<dbReference type="InterPro" id="IPR016140">
    <property type="entry name" value="Bifunc_inhib/LTP/seed_store"/>
</dbReference>
<feature type="signal peptide" evidence="10">
    <location>
        <begin position="1"/>
        <end position="25"/>
    </location>
</feature>
<feature type="chain" id="PRO_5040420758" evidence="10">
    <location>
        <begin position="26"/>
        <end position="142"/>
    </location>
</feature>
<evidence type="ECO:0000259" key="11">
    <source>
        <dbReference type="SMART" id="SM00499"/>
    </source>
</evidence>
<dbReference type="Pfam" id="PF14368">
    <property type="entry name" value="LTP_2"/>
    <property type="match status" value="1"/>
</dbReference>
<keyword evidence="7" id="KW-0325">Glycoprotein</keyword>
<protein>
    <submittedName>
        <fullName evidence="13">Non-specific lipid transfer protein GPI-anchored 30</fullName>
    </submittedName>
</protein>
<dbReference type="GeneID" id="110796403"/>
<dbReference type="Gene3D" id="1.10.110.10">
    <property type="entry name" value="Plant lipid-transfer and hydrophobic proteins"/>
    <property type="match status" value="1"/>
</dbReference>
<keyword evidence="12" id="KW-1185">Reference proteome</keyword>
<evidence type="ECO:0000256" key="10">
    <source>
        <dbReference type="SAM" id="SignalP"/>
    </source>
</evidence>
<comment type="subcellular location">
    <subcellularLocation>
        <location evidence="1">Cell membrane</location>
        <topology evidence="1">Lipid-anchor</topology>
        <topology evidence="1">GPI-anchor</topology>
    </subcellularLocation>
</comment>
<evidence type="ECO:0000256" key="6">
    <source>
        <dbReference type="ARBA" id="ARBA00023157"/>
    </source>
</evidence>
<keyword evidence="9" id="KW-0812">Transmembrane</keyword>
<dbReference type="PRINTS" id="PR00382">
    <property type="entry name" value="LIPIDTRNSFER"/>
</dbReference>
<proteinExistence type="inferred from homology"/>
<keyword evidence="6" id="KW-1015">Disulfide bond</keyword>
<sequence length="142" mass="15567">MEHRARHLVVVVLVMLTSNMPLSTAQDGSSCVNSLSPCMNYLNSTRDPPQSCCDPLKYVVQTNQQCLCRMISTQGAFQAQLLGINISQVEMLPERCGLRVNPIACLKGLSGSRNNVQNSAGVHSFPSLILLIFGSIYLFFMS</sequence>
<dbReference type="InterPro" id="IPR000528">
    <property type="entry name" value="Plant_nsLTP"/>
</dbReference>
<evidence type="ECO:0000256" key="7">
    <source>
        <dbReference type="ARBA" id="ARBA00023180"/>
    </source>
</evidence>
<keyword evidence="9" id="KW-0472">Membrane</keyword>
<dbReference type="KEGG" id="soe:110796403"/>
<dbReference type="PANTHER" id="PTHR33044">
    <property type="entry name" value="BIFUNCTIONAL INHIBITOR/LIPID-TRANSFER PROTEIN/SEED STORAGE 2S ALBUMIN SUPERFAMILY PROTEIN-RELATED"/>
    <property type="match status" value="1"/>
</dbReference>
<evidence type="ECO:0000256" key="3">
    <source>
        <dbReference type="ARBA" id="ARBA00022475"/>
    </source>
</evidence>
<evidence type="ECO:0000256" key="5">
    <source>
        <dbReference type="ARBA" id="ARBA00022729"/>
    </source>
</evidence>
<keyword evidence="5 10" id="KW-0732">Signal</keyword>
<reference evidence="13" key="2">
    <citation type="submission" date="2025-08" db="UniProtKB">
        <authorList>
            <consortium name="RefSeq"/>
        </authorList>
    </citation>
    <scope>IDENTIFICATION</scope>
    <source>
        <tissue evidence="13">Leaf</tissue>
    </source>
</reference>
<evidence type="ECO:0000256" key="9">
    <source>
        <dbReference type="SAM" id="Phobius"/>
    </source>
</evidence>
<name>A0A9R0K482_SPIOL</name>
<organism evidence="12 13">
    <name type="scientific">Spinacia oleracea</name>
    <name type="common">Spinach</name>
    <dbReference type="NCBI Taxonomy" id="3562"/>
    <lineage>
        <taxon>Eukaryota</taxon>
        <taxon>Viridiplantae</taxon>
        <taxon>Streptophyta</taxon>
        <taxon>Embryophyta</taxon>
        <taxon>Tracheophyta</taxon>
        <taxon>Spermatophyta</taxon>
        <taxon>Magnoliopsida</taxon>
        <taxon>eudicotyledons</taxon>
        <taxon>Gunneridae</taxon>
        <taxon>Pentapetalae</taxon>
        <taxon>Caryophyllales</taxon>
        <taxon>Chenopodiaceae</taxon>
        <taxon>Chenopodioideae</taxon>
        <taxon>Anserineae</taxon>
        <taxon>Spinacia</taxon>
    </lineage>
</organism>
<evidence type="ECO:0000313" key="13">
    <source>
        <dbReference type="RefSeq" id="XP_021857153.1"/>
    </source>
</evidence>
<feature type="transmembrane region" description="Helical" evidence="9">
    <location>
        <begin position="120"/>
        <end position="140"/>
    </location>
</feature>
<dbReference type="GO" id="GO:0006869">
    <property type="term" value="P:lipid transport"/>
    <property type="evidence" value="ECO:0007669"/>
    <property type="project" value="InterPro"/>
</dbReference>
<keyword evidence="4" id="KW-0336">GPI-anchor</keyword>
<reference evidence="12" key="1">
    <citation type="journal article" date="2021" name="Nat. Commun.">
        <title>Genomic analyses provide insights into spinach domestication and the genetic basis of agronomic traits.</title>
        <authorList>
            <person name="Cai X."/>
            <person name="Sun X."/>
            <person name="Xu C."/>
            <person name="Sun H."/>
            <person name="Wang X."/>
            <person name="Ge C."/>
            <person name="Zhang Z."/>
            <person name="Wang Q."/>
            <person name="Fei Z."/>
            <person name="Jiao C."/>
            <person name="Wang Q."/>
        </authorList>
    </citation>
    <scope>NUCLEOTIDE SEQUENCE [LARGE SCALE GENOMIC DNA]</scope>
    <source>
        <strain evidence="12">cv. Varoflay</strain>
    </source>
</reference>
<comment type="similarity">
    <text evidence="2">Belongs to the plant LTP family.</text>
</comment>
<dbReference type="GO" id="GO:0098552">
    <property type="term" value="C:side of membrane"/>
    <property type="evidence" value="ECO:0007669"/>
    <property type="project" value="UniProtKB-KW"/>
</dbReference>
<dbReference type="CDD" id="cd00010">
    <property type="entry name" value="AAI_LTSS"/>
    <property type="match status" value="1"/>
</dbReference>
<dbReference type="GO" id="GO:0005886">
    <property type="term" value="C:plasma membrane"/>
    <property type="evidence" value="ECO:0007669"/>
    <property type="project" value="UniProtKB-SubCell"/>
</dbReference>
<keyword evidence="9" id="KW-1133">Transmembrane helix</keyword>
<accession>A0A9R0K482</accession>